<dbReference type="STRING" id="1294262.GCA_001316085_00273"/>
<evidence type="ECO:0008006" key="5">
    <source>
        <dbReference type="Google" id="ProtNLM"/>
    </source>
</evidence>
<dbReference type="SUPFAM" id="SSF160975">
    <property type="entry name" value="AF1531-like"/>
    <property type="match status" value="1"/>
</dbReference>
<gene>
    <name evidence="1" type="ORF">IC006_1742</name>
    <name evidence="2" type="ORF">IC007_1720</name>
</gene>
<dbReference type="RefSeq" id="WP_054844925.1">
    <property type="nucleotide sequence ID" value="NZ_AP018929.1"/>
</dbReference>
<protein>
    <recommendedName>
        <fullName evidence="5">RNA-binding protein</fullName>
    </recommendedName>
</protein>
<reference evidence="2 3" key="2">
    <citation type="journal article" date="2020" name="Int. J. Syst. Evol. Microbiol.">
        <title>Sulfuracidifex tepidarius gen. nov., sp. nov. and transfer of Sulfolobus metallicus Huber and Stetter 1992 to the genus Sulfuracidifex as Sulfuracidifex metallicus comb. nov.</title>
        <authorList>
            <person name="Itoh T."/>
            <person name="Miura T."/>
            <person name="Sakai H.D."/>
            <person name="Kato S."/>
            <person name="Ohkuma M."/>
            <person name="Takashina T."/>
        </authorList>
    </citation>
    <scope>NUCLEOTIDE SEQUENCE</scope>
    <source>
        <strain evidence="1 3">IC-006</strain>
        <strain evidence="2">IC-007</strain>
    </source>
</reference>
<name>A0A510E571_9CREN</name>
<dbReference type="OrthoDB" id="7902at2157"/>
<dbReference type="Pfam" id="PF04919">
    <property type="entry name" value="DUF655"/>
    <property type="match status" value="1"/>
</dbReference>
<dbReference type="GeneID" id="41718056"/>
<dbReference type="Proteomes" id="UP000325030">
    <property type="component" value="Chromosome"/>
</dbReference>
<dbReference type="PANTHER" id="PTHR40734:SF1">
    <property type="entry name" value="DNA-BINDING PROTEIN"/>
    <property type="match status" value="1"/>
</dbReference>
<dbReference type="PANTHER" id="PTHR40734">
    <property type="entry name" value="TRNA-SPECIFIC ADENOSINE DEAMINASE-RELATED"/>
    <property type="match status" value="1"/>
</dbReference>
<reference evidence="4" key="1">
    <citation type="submission" date="2018-09" db="EMBL/GenBank/DDBJ databases">
        <title>Complete Genome Sequencing of Sulfolobus sp. JCM 16834.</title>
        <authorList>
            <person name="Kato S."/>
            <person name="Itoh T."/>
            <person name="Ohkuma M."/>
        </authorList>
    </citation>
    <scope>NUCLEOTIDE SEQUENCE [LARGE SCALE GENOMIC DNA]</scope>
    <source>
        <strain evidence="4">IC-007</strain>
    </source>
</reference>
<organism evidence="2 4">
    <name type="scientific">Sulfuracidifex tepidarius</name>
    <dbReference type="NCBI Taxonomy" id="1294262"/>
    <lineage>
        <taxon>Archaea</taxon>
        <taxon>Thermoproteota</taxon>
        <taxon>Thermoprotei</taxon>
        <taxon>Sulfolobales</taxon>
        <taxon>Sulfolobaceae</taxon>
        <taxon>Sulfuracidifex</taxon>
    </lineage>
</organism>
<dbReference type="Proteomes" id="UP000322983">
    <property type="component" value="Chromosome"/>
</dbReference>
<sequence>MQRRRYHKEGPKDVIVYVLDYMREGNPLDKHKFHSNKPIIQAVGRDFFTLSEILVQDISKEIQIEQMIDLREDNGVLFDLNISYDDLTTVARDSLKRVLPTILTDKEQEIVTFFNNAGPLTLRLHSLELIPSIGKKTLRTFLEERKRKPFESYKDIEDRTGIKDVKGLLVERIIKEMQGEEKYYLFVYPFAIPSDENKRNPEQQVKYVGYIEKRVR</sequence>
<dbReference type="InterPro" id="IPR007003">
    <property type="entry name" value="DUF655"/>
</dbReference>
<dbReference type="KEGG" id="step:IC006_1742"/>
<keyword evidence="3" id="KW-1185">Reference proteome</keyword>
<accession>A0A510DWS1</accession>
<accession>A0A510E571</accession>
<evidence type="ECO:0000313" key="4">
    <source>
        <dbReference type="Proteomes" id="UP000325030"/>
    </source>
</evidence>
<evidence type="ECO:0000313" key="1">
    <source>
        <dbReference type="EMBL" id="BBG24430.1"/>
    </source>
</evidence>
<evidence type="ECO:0000313" key="2">
    <source>
        <dbReference type="EMBL" id="BBG27188.1"/>
    </source>
</evidence>
<dbReference type="InterPro" id="IPR012340">
    <property type="entry name" value="NA-bd_OB-fold"/>
</dbReference>
<dbReference type="EMBL" id="AP018930">
    <property type="protein sequence ID" value="BBG27188.1"/>
    <property type="molecule type" value="Genomic_DNA"/>
</dbReference>
<dbReference type="AlphaFoldDB" id="A0A510E571"/>
<dbReference type="EMBL" id="AP018929">
    <property type="protein sequence ID" value="BBG24430.1"/>
    <property type="molecule type" value="Genomic_DNA"/>
</dbReference>
<dbReference type="Gene3D" id="2.40.50.140">
    <property type="entry name" value="Nucleic acid-binding proteins"/>
    <property type="match status" value="1"/>
</dbReference>
<proteinExistence type="predicted"/>
<dbReference type="Gene3D" id="1.10.150.280">
    <property type="entry name" value="AF1531-like domain"/>
    <property type="match status" value="1"/>
</dbReference>
<evidence type="ECO:0000313" key="3">
    <source>
        <dbReference type="Proteomes" id="UP000322983"/>
    </source>
</evidence>